<evidence type="ECO:0000313" key="1">
    <source>
        <dbReference type="EMBL" id="KAK9512281.1"/>
    </source>
</evidence>
<dbReference type="EMBL" id="JAPXFL010000001">
    <property type="protein sequence ID" value="KAK9512281.1"/>
    <property type="molecule type" value="Genomic_DNA"/>
</dbReference>
<gene>
    <name evidence="1" type="ORF">O3M35_000744</name>
</gene>
<comment type="caution">
    <text evidence="1">The sequence shown here is derived from an EMBL/GenBank/DDBJ whole genome shotgun (WGS) entry which is preliminary data.</text>
</comment>
<sequence length="69" mass="8437">MVCPKYARERERFFNTLLKCFITPFSYEDILSSKNICSICIFRYNRFSYLYEKLNSILLCWPQSFKLML</sequence>
<name>A0AAW1DNE5_9HEMI</name>
<organism evidence="1 2">
    <name type="scientific">Rhynocoris fuscipes</name>
    <dbReference type="NCBI Taxonomy" id="488301"/>
    <lineage>
        <taxon>Eukaryota</taxon>
        <taxon>Metazoa</taxon>
        <taxon>Ecdysozoa</taxon>
        <taxon>Arthropoda</taxon>
        <taxon>Hexapoda</taxon>
        <taxon>Insecta</taxon>
        <taxon>Pterygota</taxon>
        <taxon>Neoptera</taxon>
        <taxon>Paraneoptera</taxon>
        <taxon>Hemiptera</taxon>
        <taxon>Heteroptera</taxon>
        <taxon>Panheteroptera</taxon>
        <taxon>Cimicomorpha</taxon>
        <taxon>Reduviidae</taxon>
        <taxon>Harpactorinae</taxon>
        <taxon>Harpactorini</taxon>
        <taxon>Rhynocoris</taxon>
    </lineage>
</organism>
<dbReference type="Proteomes" id="UP001461498">
    <property type="component" value="Unassembled WGS sequence"/>
</dbReference>
<proteinExistence type="predicted"/>
<keyword evidence="2" id="KW-1185">Reference proteome</keyword>
<accession>A0AAW1DNE5</accession>
<reference evidence="1 2" key="1">
    <citation type="submission" date="2022-12" db="EMBL/GenBank/DDBJ databases">
        <title>Chromosome-level genome assembly of true bugs.</title>
        <authorList>
            <person name="Ma L."/>
            <person name="Li H."/>
        </authorList>
    </citation>
    <scope>NUCLEOTIDE SEQUENCE [LARGE SCALE GENOMIC DNA]</scope>
    <source>
        <strain evidence="1">Lab_2022b</strain>
    </source>
</reference>
<evidence type="ECO:0000313" key="2">
    <source>
        <dbReference type="Proteomes" id="UP001461498"/>
    </source>
</evidence>
<protein>
    <submittedName>
        <fullName evidence="1">Uncharacterized protein</fullName>
    </submittedName>
</protein>
<dbReference type="AlphaFoldDB" id="A0AAW1DNE5"/>